<feature type="compositionally biased region" description="Basic residues" evidence="1">
    <location>
        <begin position="25"/>
        <end position="38"/>
    </location>
</feature>
<dbReference type="AlphaFoldDB" id="A0A4C1YLJ7"/>
<evidence type="ECO:0000313" key="3">
    <source>
        <dbReference type="Proteomes" id="UP000299102"/>
    </source>
</evidence>
<comment type="caution">
    <text evidence="2">The sequence shown here is derived from an EMBL/GenBank/DDBJ whole genome shotgun (WGS) entry which is preliminary data.</text>
</comment>
<evidence type="ECO:0000313" key="2">
    <source>
        <dbReference type="EMBL" id="GBP77056.1"/>
    </source>
</evidence>
<name>A0A4C1YLJ7_EUMVA</name>
<protein>
    <submittedName>
        <fullName evidence="2">Uncharacterized protein</fullName>
    </submittedName>
</protein>
<dbReference type="EMBL" id="BGZK01001316">
    <property type="protein sequence ID" value="GBP77056.1"/>
    <property type="molecule type" value="Genomic_DNA"/>
</dbReference>
<keyword evidence="3" id="KW-1185">Reference proteome</keyword>
<feature type="region of interest" description="Disordered" evidence="1">
    <location>
        <begin position="25"/>
        <end position="119"/>
    </location>
</feature>
<accession>A0A4C1YLJ7</accession>
<proteinExistence type="predicted"/>
<gene>
    <name evidence="2" type="ORF">EVAR_45964_1</name>
</gene>
<reference evidence="2 3" key="1">
    <citation type="journal article" date="2019" name="Commun. Biol.">
        <title>The bagworm genome reveals a unique fibroin gene that provides high tensile strength.</title>
        <authorList>
            <person name="Kono N."/>
            <person name="Nakamura H."/>
            <person name="Ohtoshi R."/>
            <person name="Tomita M."/>
            <person name="Numata K."/>
            <person name="Arakawa K."/>
        </authorList>
    </citation>
    <scope>NUCLEOTIDE SEQUENCE [LARGE SCALE GENOMIC DNA]</scope>
</reference>
<feature type="region of interest" description="Disordered" evidence="1">
    <location>
        <begin position="226"/>
        <end position="247"/>
    </location>
</feature>
<organism evidence="2 3">
    <name type="scientific">Eumeta variegata</name>
    <name type="common">Bagworm moth</name>
    <name type="synonym">Eumeta japonica</name>
    <dbReference type="NCBI Taxonomy" id="151549"/>
    <lineage>
        <taxon>Eukaryota</taxon>
        <taxon>Metazoa</taxon>
        <taxon>Ecdysozoa</taxon>
        <taxon>Arthropoda</taxon>
        <taxon>Hexapoda</taxon>
        <taxon>Insecta</taxon>
        <taxon>Pterygota</taxon>
        <taxon>Neoptera</taxon>
        <taxon>Endopterygota</taxon>
        <taxon>Lepidoptera</taxon>
        <taxon>Glossata</taxon>
        <taxon>Ditrysia</taxon>
        <taxon>Tineoidea</taxon>
        <taxon>Psychidae</taxon>
        <taxon>Oiketicinae</taxon>
        <taxon>Eumeta</taxon>
    </lineage>
</organism>
<feature type="compositionally biased region" description="Low complexity" evidence="1">
    <location>
        <begin position="44"/>
        <end position="81"/>
    </location>
</feature>
<evidence type="ECO:0000256" key="1">
    <source>
        <dbReference type="SAM" id="MobiDB-lite"/>
    </source>
</evidence>
<sequence length="261" mass="27944">MQRYPWAGGVHCISNLNIKKHILQRNKQRKHNTSRRRLKSADCATTAAAAARQQRGRPAAAAPQTKAGAAAAVAVAGPRRPAQTREVADKKIDRSSTSTGRRSRRPAGGGDGELRGALDHHRGSRIAILKRERRTGPERCDPLVAAADIGHVARAAAVERSLLGVVRVPSPEPGAAVSRQSHCPWLPLTAAPLATAAAATGRHSGANENDIYNRKERERERYGWTKGRNMEGDGRKVGAGSEGEIAPVEKRVDEAGVVNLT</sequence>
<dbReference type="Proteomes" id="UP000299102">
    <property type="component" value="Unassembled WGS sequence"/>
</dbReference>
<feature type="compositionally biased region" description="Basic and acidic residues" evidence="1">
    <location>
        <begin position="226"/>
        <end position="236"/>
    </location>
</feature>